<organism evidence="1 3">
    <name type="scientific">Corynebacterium amycolatum</name>
    <dbReference type="NCBI Taxonomy" id="43765"/>
    <lineage>
        <taxon>Bacteria</taxon>
        <taxon>Bacillati</taxon>
        <taxon>Actinomycetota</taxon>
        <taxon>Actinomycetes</taxon>
        <taxon>Mycobacteriales</taxon>
        <taxon>Corynebacteriaceae</taxon>
        <taxon>Corynebacterium</taxon>
    </lineage>
</organism>
<dbReference type="EMBL" id="CP066023">
    <property type="protein sequence ID" value="QQB82420.1"/>
    <property type="molecule type" value="Genomic_DNA"/>
</dbReference>
<accession>A0AB37GAK7</accession>
<keyword evidence="4" id="KW-1185">Reference proteome</keyword>
<reference evidence="3 4" key="1">
    <citation type="submission" date="2020-12" db="EMBL/GenBank/DDBJ databases">
        <title>FDA dAtabase for Regulatory Grade micrObial Sequences (FDA-ARGOS): Supporting development and validation of Infectious Disease Dx tests.</title>
        <authorList>
            <person name="Sproer C."/>
            <person name="Gronow S."/>
            <person name="Severitt S."/>
            <person name="Schroder I."/>
            <person name="Tallon L."/>
            <person name="Sadzewicz L."/>
            <person name="Zhao X."/>
            <person name="Boylan J."/>
            <person name="Ott S."/>
            <person name="Bowen H."/>
            <person name="Vavikolanu K."/>
            <person name="Mehta A."/>
            <person name="Aluvathingal J."/>
            <person name="Nadendla S."/>
            <person name="Lowell S."/>
            <person name="Myers T."/>
            <person name="Yan Y."/>
            <person name="Sichtig H."/>
        </authorList>
    </citation>
    <scope>NUCLEOTIDE SEQUENCE [LARGE SCALE GENOMIC DNA]</scope>
    <source>
        <strain evidence="1 3">FDAARGOS_938</strain>
        <strain evidence="2 4">FDAARGOS_991</strain>
    </source>
</reference>
<evidence type="ECO:0000313" key="2">
    <source>
        <dbReference type="EMBL" id="QQB82420.1"/>
    </source>
</evidence>
<dbReference type="Proteomes" id="UP000595198">
    <property type="component" value="Chromosome"/>
</dbReference>
<protein>
    <submittedName>
        <fullName evidence="1">Uncharacterized protein</fullName>
    </submittedName>
</protein>
<proteinExistence type="predicted"/>
<evidence type="ECO:0000313" key="3">
    <source>
        <dbReference type="Proteomes" id="UP000594774"/>
    </source>
</evidence>
<evidence type="ECO:0000313" key="1">
    <source>
        <dbReference type="EMBL" id="QPR30584.1"/>
    </source>
</evidence>
<name>A0AB37GAK7_CORAY</name>
<dbReference type="RefSeq" id="WP_049190013.1">
    <property type="nucleotide sequence ID" value="NZ_CP065628.1"/>
</dbReference>
<sequence length="69" mass="7486">MTGQLSECLQHNFGAVQFVPFINRARIGDRGGKSEVTATLRRYAVAAPILQKTSLSFESPSQKSSGKLC</sequence>
<dbReference type="EMBL" id="CP065628">
    <property type="protein sequence ID" value="QPR30584.1"/>
    <property type="molecule type" value="Genomic_DNA"/>
</dbReference>
<gene>
    <name evidence="1" type="ORF">I6G95_10370</name>
    <name evidence="2" type="ORF">I6H48_10930</name>
</gene>
<dbReference type="AlphaFoldDB" id="A0AB37GAK7"/>
<evidence type="ECO:0000313" key="4">
    <source>
        <dbReference type="Proteomes" id="UP000595198"/>
    </source>
</evidence>
<dbReference type="Proteomes" id="UP000594774">
    <property type="component" value="Chromosome"/>
</dbReference>